<dbReference type="InParanoid" id="M5DZQ9"/>
<dbReference type="Gene3D" id="3.40.50.300">
    <property type="entry name" value="P-loop containing nucleotide triphosphate hydrolases"/>
    <property type="match status" value="1"/>
</dbReference>
<organism evidence="5 6">
    <name type="scientific">Halanaerobium saccharolyticum subsp. saccharolyticum DSM 6643</name>
    <dbReference type="NCBI Taxonomy" id="1293054"/>
    <lineage>
        <taxon>Bacteria</taxon>
        <taxon>Bacillati</taxon>
        <taxon>Bacillota</taxon>
        <taxon>Clostridia</taxon>
        <taxon>Halanaerobiales</taxon>
        <taxon>Halanaerobiaceae</taxon>
        <taxon>Halanaerobium</taxon>
    </lineage>
</organism>
<evidence type="ECO:0000313" key="6">
    <source>
        <dbReference type="Proteomes" id="UP000012063"/>
    </source>
</evidence>
<dbReference type="RefSeq" id="WP_005487982.1">
    <property type="nucleotide sequence ID" value="NZ_CAUI01000005.1"/>
</dbReference>
<name>M5DZQ9_9FIRM</name>
<dbReference type="PANTHER" id="PTHR24220">
    <property type="entry name" value="IMPORT ATP-BINDING PROTEIN"/>
    <property type="match status" value="1"/>
</dbReference>
<dbReference type="PROSITE" id="PS50893">
    <property type="entry name" value="ABC_TRANSPORTER_2"/>
    <property type="match status" value="1"/>
</dbReference>
<dbReference type="GO" id="GO:0022857">
    <property type="term" value="F:transmembrane transporter activity"/>
    <property type="evidence" value="ECO:0007669"/>
    <property type="project" value="TreeGrafter"/>
</dbReference>
<evidence type="ECO:0000259" key="4">
    <source>
        <dbReference type="PROSITE" id="PS50893"/>
    </source>
</evidence>
<dbReference type="SMART" id="SM00382">
    <property type="entry name" value="AAA"/>
    <property type="match status" value="1"/>
</dbReference>
<accession>M5DZQ9</accession>
<gene>
    <name evidence="5" type="ORF">HSACCH_00773</name>
</gene>
<dbReference type="Proteomes" id="UP000012063">
    <property type="component" value="Unassembled WGS sequence"/>
</dbReference>
<keyword evidence="3" id="KW-0067">ATP-binding</keyword>
<dbReference type="InterPro" id="IPR015854">
    <property type="entry name" value="ABC_transpr_LolD-like"/>
</dbReference>
<dbReference type="FunFam" id="3.40.50.300:FF:000032">
    <property type="entry name" value="Export ABC transporter ATP-binding protein"/>
    <property type="match status" value="1"/>
</dbReference>
<evidence type="ECO:0000256" key="3">
    <source>
        <dbReference type="ARBA" id="ARBA00022840"/>
    </source>
</evidence>
<dbReference type="InterPro" id="IPR017911">
    <property type="entry name" value="MacB-like_ATP-bd"/>
</dbReference>
<dbReference type="AlphaFoldDB" id="M5DZQ9"/>
<dbReference type="InterPro" id="IPR017871">
    <property type="entry name" value="ABC_transporter-like_CS"/>
</dbReference>
<dbReference type="eggNOG" id="COG1136">
    <property type="taxonomic scope" value="Bacteria"/>
</dbReference>
<reference evidence="6" key="1">
    <citation type="journal article" date="2013" name="Genome Announc.">
        <title>Genome Sequence of Halanaerobium saccharolyticum subsp. saccharolyticum Strain DSM 6643T, a Halophilic Hydrogen-Producing Bacterium.</title>
        <authorList>
            <person name="Kivisto A."/>
            <person name="Larjo A."/>
            <person name="Ciranna A."/>
            <person name="Santala V."/>
            <person name="Roos C."/>
            <person name="Karp M."/>
        </authorList>
    </citation>
    <scope>NUCLEOTIDE SEQUENCE [LARGE SCALE GENOMIC DNA]</scope>
    <source>
        <strain evidence="6">DSM 6643</strain>
    </source>
</reference>
<dbReference type="EMBL" id="CAUI01000005">
    <property type="protein sequence ID" value="CCU78631.1"/>
    <property type="molecule type" value="Genomic_DNA"/>
</dbReference>
<keyword evidence="1" id="KW-0813">Transport</keyword>
<evidence type="ECO:0000256" key="1">
    <source>
        <dbReference type="ARBA" id="ARBA00022448"/>
    </source>
</evidence>
<dbReference type="SUPFAM" id="SSF52540">
    <property type="entry name" value="P-loop containing nucleoside triphosphate hydrolases"/>
    <property type="match status" value="1"/>
</dbReference>
<dbReference type="GO" id="GO:0098796">
    <property type="term" value="C:membrane protein complex"/>
    <property type="evidence" value="ECO:0007669"/>
    <property type="project" value="UniProtKB-ARBA"/>
</dbReference>
<protein>
    <submittedName>
        <fullName evidence="5">ABC transporter related</fullName>
    </submittedName>
</protein>
<keyword evidence="2" id="KW-0547">Nucleotide-binding</keyword>
<comment type="caution">
    <text evidence="5">The sequence shown here is derived from an EMBL/GenBank/DDBJ whole genome shotgun (WGS) entry which is preliminary data.</text>
</comment>
<dbReference type="InterPro" id="IPR003593">
    <property type="entry name" value="AAA+_ATPase"/>
</dbReference>
<dbReference type="PANTHER" id="PTHR24220:SF86">
    <property type="entry name" value="ABC TRANSPORTER ABCH.1"/>
    <property type="match status" value="1"/>
</dbReference>
<dbReference type="GO" id="GO:0016887">
    <property type="term" value="F:ATP hydrolysis activity"/>
    <property type="evidence" value="ECO:0007669"/>
    <property type="project" value="InterPro"/>
</dbReference>
<keyword evidence="6" id="KW-1185">Reference proteome</keyword>
<dbReference type="STRING" id="1293054.HSACCH_00773"/>
<evidence type="ECO:0000256" key="2">
    <source>
        <dbReference type="ARBA" id="ARBA00022741"/>
    </source>
</evidence>
<dbReference type="Pfam" id="PF00005">
    <property type="entry name" value="ABC_tran"/>
    <property type="match status" value="1"/>
</dbReference>
<proteinExistence type="predicted"/>
<dbReference type="PROSITE" id="PS00211">
    <property type="entry name" value="ABC_TRANSPORTER_1"/>
    <property type="match status" value="1"/>
</dbReference>
<dbReference type="InterPro" id="IPR003439">
    <property type="entry name" value="ABC_transporter-like_ATP-bd"/>
</dbReference>
<sequence>MENILEAKNLSKTYLLDRRQQHVLKNINLKVKKGEFLTVMGPSGSGKSTLLYNISGMDKMTAGEVVFTGEKLSQLSQAQLAEIRLKKMGFVFQQINLLKNLGIMDNIIISAYMAGDEKREKIKERAYQLMKKTGIIELAENEITQVSGGQLQRAAICRALINQPQILFADEPTGALNSSAAEVVMSVLQKINQEGTTIMMVTHDVKVAAQSQRILYMIDGNIEGEYNLDKFNENSELKERESTLSKWLINMGF</sequence>
<dbReference type="OrthoDB" id="9802264at2"/>
<dbReference type="CDD" id="cd03255">
    <property type="entry name" value="ABC_MJ0796_LolCDE_FtsE"/>
    <property type="match status" value="1"/>
</dbReference>
<dbReference type="GO" id="GO:0005524">
    <property type="term" value="F:ATP binding"/>
    <property type="evidence" value="ECO:0007669"/>
    <property type="project" value="UniProtKB-KW"/>
</dbReference>
<evidence type="ECO:0000313" key="5">
    <source>
        <dbReference type="EMBL" id="CCU78631.1"/>
    </source>
</evidence>
<dbReference type="GO" id="GO:0005886">
    <property type="term" value="C:plasma membrane"/>
    <property type="evidence" value="ECO:0007669"/>
    <property type="project" value="TreeGrafter"/>
</dbReference>
<feature type="domain" description="ABC transporter" evidence="4">
    <location>
        <begin position="5"/>
        <end position="244"/>
    </location>
</feature>
<dbReference type="InterPro" id="IPR027417">
    <property type="entry name" value="P-loop_NTPase"/>
</dbReference>